<dbReference type="EMBL" id="AP022325">
    <property type="protein sequence ID" value="BBU47593.1"/>
    <property type="molecule type" value="Genomic_DNA"/>
</dbReference>
<dbReference type="AlphaFoldDB" id="A0A809SIA0"/>
<evidence type="ECO:0000259" key="1">
    <source>
        <dbReference type="Pfam" id="PF11074"/>
    </source>
</evidence>
<sequence length="764" mass="91661">MKNNITWNVFKKVFSNNPALIWTPKNFVNLIQEEYFLKYKKENILSNDIDEENSDEALIDFEIFETLNNNSIHEINLEINDVSESYIKVAKDSYDRYLLDATRWYINKYGFNSNEIEYISSKSNWETRHIQTMNAFDKPNINLVVNGNLLWNQKEINYNAPFFIFDKKNSKLVLLSYTTRIKYEFFSKFFYYFNIFKKNNLIIKDMSVVLINPYTKILNKTKKNYIDFYEGFSSVYTKTISKSTSKKANENQILIDQCIKKTGDILLLKKHGYDKKSEYNFYNSIKRNQIPCFSISSDFEKCQTEMFDGDIFNLKWFLKISKKTHNKEYYDFDYYIKIIEKSFTEFYENTNFCAIKYFASFDEESIIQEINNWLESNRFIYKVKSNNYYINESSSLNKEEKNELLKLFIGQNFEELSMSYFSNNEKNNLVSMENKMLIYKEIDNFFHIDALNILIKLHKKNARICWYDYEGFSDLYPPMNRIAPYNQLVNQVSVIITKNGIEESVENLVIDTKNISCKDLVKIIQTIYNNKPDYFVVYNKNYENTRNKEISKLVSYEFFNNKEFQTWFLTQYNNISDFTSIITYINNNTIDLADCFSHKKNLNIDIKNFISFYEKENLIKIKPNSLDFYNKNITYNKSLIHINFLKYFYSIKKIEKYITHMNFDLKTKITPYNELVIQKGTMAMEAAILRYLGATNDAVWNNNIVPELKKYCENDVRAMIMVYEFIMYLFRTKFKNINEYEYKLTEVENKKYTFIDDELFLETT</sequence>
<protein>
    <recommendedName>
        <fullName evidence="1">DUF2779 domain-containing protein</fullName>
    </recommendedName>
</protein>
<evidence type="ECO:0000313" key="3">
    <source>
        <dbReference type="Proteomes" id="UP000464317"/>
    </source>
</evidence>
<name>A0A809SIA0_9BACT</name>
<feature type="domain" description="DUF2779" evidence="1">
    <location>
        <begin position="465"/>
        <end position="600"/>
    </location>
</feature>
<dbReference type="Proteomes" id="UP000464317">
    <property type="component" value="Chromosome"/>
</dbReference>
<proteinExistence type="predicted"/>
<organism evidence="2 3">
    <name type="scientific">Mycoplasmopsis felis</name>
    <dbReference type="NCBI Taxonomy" id="33923"/>
    <lineage>
        <taxon>Bacteria</taxon>
        <taxon>Bacillati</taxon>
        <taxon>Mycoplasmatota</taxon>
        <taxon>Mycoplasmoidales</taxon>
        <taxon>Metamycoplasmataceae</taxon>
        <taxon>Mycoplasmopsis</taxon>
    </lineage>
</organism>
<dbReference type="RefSeq" id="WP_161553081.1">
    <property type="nucleotide sequence ID" value="NZ_AP022325.1"/>
</dbReference>
<evidence type="ECO:0000313" key="2">
    <source>
        <dbReference type="EMBL" id="BBU47593.1"/>
    </source>
</evidence>
<keyword evidence="3" id="KW-1185">Reference proteome</keyword>
<dbReference type="NCBIfam" id="NF045869">
    <property type="entry name" value="UU173_fam"/>
    <property type="match status" value="1"/>
</dbReference>
<gene>
    <name evidence="2" type="ORF">JPM2_2860</name>
</gene>
<accession>A0A809SIA0</accession>
<dbReference type="Pfam" id="PF11074">
    <property type="entry name" value="DUF2779"/>
    <property type="match status" value="1"/>
</dbReference>
<reference evidence="2 3" key="1">
    <citation type="submission" date="2020-01" db="EMBL/GenBank/DDBJ databases">
        <title>Complete genome sequence of Mycoplasma felis strain Myco-2.</title>
        <authorList>
            <person name="Kinoshita Y."/>
            <person name="Niwa H."/>
            <person name="Uchida-Fujii E."/>
            <person name="Nukada T."/>
        </authorList>
    </citation>
    <scope>NUCLEOTIDE SEQUENCE [LARGE SCALE GENOMIC DNA]</scope>
    <source>
        <strain evidence="2 3">Myco-2</strain>
    </source>
</reference>
<dbReference type="InterPro" id="IPR021301">
    <property type="entry name" value="DUF2779"/>
</dbReference>
<dbReference type="KEGG" id="mfel:JPM2_2860"/>